<feature type="region of interest" description="Disordered" evidence="1">
    <location>
        <begin position="1"/>
        <end position="26"/>
    </location>
</feature>
<dbReference type="InterPro" id="IPR041649">
    <property type="entry name" value="NepR"/>
</dbReference>
<organism evidence="3 4">
    <name type="scientific">Oharaeibacter diazotrophicus</name>
    <dbReference type="NCBI Taxonomy" id="1920512"/>
    <lineage>
        <taxon>Bacteria</taxon>
        <taxon>Pseudomonadati</taxon>
        <taxon>Pseudomonadota</taxon>
        <taxon>Alphaproteobacteria</taxon>
        <taxon>Hyphomicrobiales</taxon>
        <taxon>Pleomorphomonadaceae</taxon>
        <taxon>Oharaeibacter</taxon>
    </lineage>
</organism>
<name>A0A4R6RD05_9HYPH</name>
<dbReference type="RefSeq" id="WP_126538637.1">
    <property type="nucleotide sequence ID" value="NZ_BSPM01000009.1"/>
</dbReference>
<reference evidence="3 4" key="1">
    <citation type="submission" date="2019-03" db="EMBL/GenBank/DDBJ databases">
        <title>Genomic Encyclopedia of Type Strains, Phase IV (KMG-IV): sequencing the most valuable type-strain genomes for metagenomic binning, comparative biology and taxonomic classification.</title>
        <authorList>
            <person name="Goeker M."/>
        </authorList>
    </citation>
    <scope>NUCLEOTIDE SEQUENCE [LARGE SCALE GENOMIC DNA]</scope>
    <source>
        <strain evidence="3 4">DSM 102969</strain>
    </source>
</reference>
<evidence type="ECO:0000256" key="1">
    <source>
        <dbReference type="SAM" id="MobiDB-lite"/>
    </source>
</evidence>
<dbReference type="OrthoDB" id="8454456at2"/>
<evidence type="ECO:0000313" key="4">
    <source>
        <dbReference type="Proteomes" id="UP000294547"/>
    </source>
</evidence>
<comment type="caution">
    <text evidence="3">The sequence shown here is derived from an EMBL/GenBank/DDBJ whole genome shotgun (WGS) entry which is preliminary data.</text>
</comment>
<evidence type="ECO:0000259" key="2">
    <source>
        <dbReference type="Pfam" id="PF18557"/>
    </source>
</evidence>
<evidence type="ECO:0000313" key="3">
    <source>
        <dbReference type="EMBL" id="TDP83576.1"/>
    </source>
</evidence>
<proteinExistence type="predicted"/>
<dbReference type="Pfam" id="PF18557">
    <property type="entry name" value="NepR"/>
    <property type="match status" value="1"/>
</dbReference>
<dbReference type="EMBL" id="SNXY01000009">
    <property type="protein sequence ID" value="TDP83576.1"/>
    <property type="molecule type" value="Genomic_DNA"/>
</dbReference>
<dbReference type="Proteomes" id="UP000294547">
    <property type="component" value="Unassembled WGS sequence"/>
</dbReference>
<accession>A0A4R6RD05</accession>
<keyword evidence="4" id="KW-1185">Reference proteome</keyword>
<sequence length="105" mass="11009">MSRSKKEPNRSPADGTSRGETDARLSSDLQAHIGVRLKALYDSVLSEPIPDRFAELLQRLDGPAEAPVARNGNGSAVPTDGGRPDSEPDANAARASDGADTDAPR</sequence>
<feature type="domain" description="Anti-sigma factor NepR" evidence="2">
    <location>
        <begin position="30"/>
        <end position="61"/>
    </location>
</feature>
<gene>
    <name evidence="3" type="ORF">EDD54_3538</name>
</gene>
<feature type="region of interest" description="Disordered" evidence="1">
    <location>
        <begin position="63"/>
        <end position="105"/>
    </location>
</feature>
<protein>
    <recommendedName>
        <fullName evidence="2">Anti-sigma factor NepR domain-containing protein</fullName>
    </recommendedName>
</protein>
<dbReference type="AlphaFoldDB" id="A0A4R6RD05"/>